<feature type="domain" description="Prepilin type IV endopeptidase peptidase" evidence="2">
    <location>
        <begin position="10"/>
        <end position="102"/>
    </location>
</feature>
<dbReference type="GO" id="GO:0016020">
    <property type="term" value="C:membrane"/>
    <property type="evidence" value="ECO:0007669"/>
    <property type="project" value="InterPro"/>
</dbReference>
<name>A0A0M0HZQ6_9VIBR</name>
<dbReference type="EMBL" id="LHPI01000009">
    <property type="protein sequence ID" value="KOO07554.1"/>
    <property type="molecule type" value="Genomic_DNA"/>
</dbReference>
<evidence type="ECO:0000313" key="3">
    <source>
        <dbReference type="EMBL" id="KOO07554.1"/>
    </source>
</evidence>
<keyword evidence="1" id="KW-0472">Membrane</keyword>
<dbReference type="OrthoDB" id="6199155at2"/>
<evidence type="ECO:0000313" key="4">
    <source>
        <dbReference type="Proteomes" id="UP000037530"/>
    </source>
</evidence>
<feature type="transmembrane region" description="Helical" evidence="1">
    <location>
        <begin position="30"/>
        <end position="63"/>
    </location>
</feature>
<feature type="transmembrane region" description="Helical" evidence="1">
    <location>
        <begin position="126"/>
        <end position="146"/>
    </location>
</feature>
<dbReference type="InterPro" id="IPR000045">
    <property type="entry name" value="Prepilin_IV_endopep_pep"/>
</dbReference>
<reference evidence="4" key="1">
    <citation type="submission" date="2015-08" db="EMBL/GenBank/DDBJ databases">
        <title>Vibrio galatheae sp. nov., a novel member of the Vibrionaceae family isolated from the Solomon Islands.</title>
        <authorList>
            <person name="Giubergia S."/>
            <person name="Machado H."/>
            <person name="Mateiu R.V."/>
            <person name="Gram L."/>
        </authorList>
    </citation>
    <scope>NUCLEOTIDE SEQUENCE [LARGE SCALE GENOMIC DNA]</scope>
    <source>
        <strain evidence="4">DSM 19134</strain>
    </source>
</reference>
<keyword evidence="1" id="KW-1133">Transmembrane helix</keyword>
<organism evidence="3 4">
    <name type="scientific">Vibrio hepatarius</name>
    <dbReference type="NCBI Taxonomy" id="171383"/>
    <lineage>
        <taxon>Bacteria</taxon>
        <taxon>Pseudomonadati</taxon>
        <taxon>Pseudomonadota</taxon>
        <taxon>Gammaproteobacteria</taxon>
        <taxon>Vibrionales</taxon>
        <taxon>Vibrionaceae</taxon>
        <taxon>Vibrio</taxon>
        <taxon>Vibrio oreintalis group</taxon>
    </lineage>
</organism>
<dbReference type="Proteomes" id="UP000037530">
    <property type="component" value="Unassembled WGS sequence"/>
</dbReference>
<dbReference type="Gene3D" id="1.20.120.1220">
    <property type="match status" value="1"/>
</dbReference>
<gene>
    <name evidence="3" type="ORF">AKJ31_11755</name>
</gene>
<feature type="transmembrane region" description="Helical" evidence="1">
    <location>
        <begin position="94"/>
        <end position="114"/>
    </location>
</feature>
<dbReference type="Pfam" id="PF01478">
    <property type="entry name" value="Peptidase_A24"/>
    <property type="match status" value="1"/>
</dbReference>
<comment type="caution">
    <text evidence="3">The sequence shown here is derived from an EMBL/GenBank/DDBJ whole genome shotgun (WGS) entry which is preliminary data.</text>
</comment>
<sequence>MKNMVYILGLLFLSIMVSWKDIKYRKIPNPLVIFTLLFTSLLSISLGYFTQTVGIAVLVLIAAMLLWRKGFIGGGDIKLLAVFVVGVAPQYQILVLLLLTCATFAQLVVVLIFCRSRCHGLSLDKGIPLGIPISFSYWLGCLLSVLSA</sequence>
<dbReference type="PATRIC" id="fig|171383.3.peg.2402"/>
<accession>A0A0M0HZQ6</accession>
<keyword evidence="4" id="KW-1185">Reference proteome</keyword>
<dbReference type="AlphaFoldDB" id="A0A0M0HZQ6"/>
<keyword evidence="1" id="KW-0812">Transmembrane</keyword>
<protein>
    <recommendedName>
        <fullName evidence="2">Prepilin type IV endopeptidase peptidase domain-containing protein</fullName>
    </recommendedName>
</protein>
<dbReference type="GO" id="GO:0004190">
    <property type="term" value="F:aspartic-type endopeptidase activity"/>
    <property type="evidence" value="ECO:0007669"/>
    <property type="project" value="InterPro"/>
</dbReference>
<dbReference type="STRING" id="171383.AKJ31_11755"/>
<evidence type="ECO:0000259" key="2">
    <source>
        <dbReference type="Pfam" id="PF01478"/>
    </source>
</evidence>
<proteinExistence type="predicted"/>
<evidence type="ECO:0000256" key="1">
    <source>
        <dbReference type="SAM" id="Phobius"/>
    </source>
</evidence>